<evidence type="ECO:0000313" key="13">
    <source>
        <dbReference type="Ensembl" id="ENSZALP00000003860.1"/>
    </source>
</evidence>
<feature type="compositionally biased region" description="Low complexity" evidence="11">
    <location>
        <begin position="71"/>
        <end position="81"/>
    </location>
</feature>
<dbReference type="Gene3D" id="1.10.10.10">
    <property type="entry name" value="Winged helix-like DNA-binding domain superfamily/Winged helix DNA-binding domain"/>
    <property type="match status" value="2"/>
</dbReference>
<keyword evidence="3 9" id="KW-0813">Transport</keyword>
<evidence type="ECO:0000256" key="4">
    <source>
        <dbReference type="ARBA" id="ARBA00022490"/>
    </source>
</evidence>
<protein>
    <recommendedName>
        <fullName evidence="2 9">Vacuolar protein-sorting-associated protein 36</fullName>
    </recommendedName>
    <alternativeName>
        <fullName evidence="8 9">ESCRT-II complex subunit VPS36</fullName>
    </alternativeName>
</protein>
<keyword evidence="6 9" id="KW-0653">Protein transport</keyword>
<evidence type="ECO:0000256" key="2">
    <source>
        <dbReference type="ARBA" id="ARBA00017953"/>
    </source>
</evidence>
<dbReference type="GO" id="GO:0031902">
    <property type="term" value="C:late endosome membrane"/>
    <property type="evidence" value="ECO:0007669"/>
    <property type="project" value="UniProtKB-UniRule"/>
</dbReference>
<dbReference type="GO" id="GO:0043130">
    <property type="term" value="F:ubiquitin binding"/>
    <property type="evidence" value="ECO:0007669"/>
    <property type="project" value="UniProtKB-UniRule"/>
</dbReference>
<gene>
    <name evidence="13" type="primary">VPS36</name>
</gene>
<feature type="region of interest" description="Disordered" evidence="11">
    <location>
        <begin position="65"/>
        <end position="99"/>
    </location>
</feature>
<evidence type="ECO:0000256" key="5">
    <source>
        <dbReference type="ARBA" id="ARBA00022753"/>
    </source>
</evidence>
<feature type="coiled-coil region" evidence="10">
    <location>
        <begin position="272"/>
        <end position="299"/>
    </location>
</feature>
<evidence type="ECO:0000256" key="3">
    <source>
        <dbReference type="ARBA" id="ARBA00022448"/>
    </source>
</evidence>
<evidence type="ECO:0000313" key="14">
    <source>
        <dbReference type="Proteomes" id="UP000694413"/>
    </source>
</evidence>
<reference evidence="13" key="2">
    <citation type="submission" date="2025-09" db="UniProtKB">
        <authorList>
            <consortium name="Ensembl"/>
        </authorList>
    </citation>
    <scope>IDENTIFICATION</scope>
</reference>
<comment type="similarity">
    <text evidence="1 9">Belongs to the VPS36 family.</text>
</comment>
<dbReference type="InterPro" id="IPR021648">
    <property type="entry name" value="GLUE_dom"/>
</dbReference>
<dbReference type="InterPro" id="IPR011993">
    <property type="entry name" value="PH-like_dom_sf"/>
</dbReference>
<dbReference type="CDD" id="cd13226">
    <property type="entry name" value="PH-GRAM-like_Eap45"/>
    <property type="match status" value="1"/>
</dbReference>
<dbReference type="PROSITE" id="PS51495">
    <property type="entry name" value="GLUE"/>
    <property type="match status" value="1"/>
</dbReference>
<dbReference type="GO" id="GO:0032266">
    <property type="term" value="F:phosphatidylinositol-3-phosphate binding"/>
    <property type="evidence" value="ECO:0007669"/>
    <property type="project" value="UniProtKB-UniRule"/>
</dbReference>
<dbReference type="FunFam" id="1.10.10.10:FF:000170">
    <property type="entry name" value="Vacuolar protein-sorting-associated protein 36"/>
    <property type="match status" value="1"/>
</dbReference>
<evidence type="ECO:0000259" key="12">
    <source>
        <dbReference type="PROSITE" id="PS51495"/>
    </source>
</evidence>
<feature type="domain" description="GLUE N-terminal" evidence="12">
    <location>
        <begin position="113"/>
        <end position="250"/>
    </location>
</feature>
<comment type="function">
    <text evidence="9">Component of the ESCRT-II complex (endosomal sorting complex required for transport II), which is required for multivesicular body (MVB) formation and sorting of endosomal cargo proteins into MVBs.</text>
</comment>
<dbReference type="GO" id="GO:0000814">
    <property type="term" value="C:ESCRT II complex"/>
    <property type="evidence" value="ECO:0007669"/>
    <property type="project" value="UniProtKB-UniRule"/>
</dbReference>
<dbReference type="AlphaFoldDB" id="A0A8D2M8T2"/>
<comment type="subunit">
    <text evidence="9">Component of the endosomal sorting complex required for transport II (ESCRT-II).</text>
</comment>
<keyword evidence="14" id="KW-1185">Reference proteome</keyword>
<dbReference type="PANTHER" id="PTHR13128:SF12">
    <property type="entry name" value="VACUOLAR PROTEIN-SORTING-ASSOCIATED PROTEIN 36"/>
    <property type="match status" value="1"/>
</dbReference>
<dbReference type="InterPro" id="IPR037855">
    <property type="entry name" value="Vps36"/>
</dbReference>
<dbReference type="GO" id="GO:0043328">
    <property type="term" value="P:protein transport to vacuole involved in ubiquitin-dependent protein catabolic process via the multivesicular body sorting pathway"/>
    <property type="evidence" value="ECO:0007669"/>
    <property type="project" value="UniProtKB-UniRule"/>
</dbReference>
<dbReference type="SUPFAM" id="SSF46785">
    <property type="entry name" value="Winged helix' DNA-binding domain"/>
    <property type="match status" value="2"/>
</dbReference>
<name>A0A8D2M8T2_ZONAL</name>
<dbReference type="PANTHER" id="PTHR13128">
    <property type="entry name" value="VACUOLAR PROTEIN-SORTING-ASSOCIATED PROTEIN 36"/>
    <property type="match status" value="1"/>
</dbReference>
<dbReference type="SUPFAM" id="SSF50729">
    <property type="entry name" value="PH domain-like"/>
    <property type="match status" value="1"/>
</dbReference>
<evidence type="ECO:0000256" key="10">
    <source>
        <dbReference type="SAM" id="Coils"/>
    </source>
</evidence>
<dbReference type="InterPro" id="IPR036388">
    <property type="entry name" value="WH-like_DNA-bd_sf"/>
</dbReference>
<evidence type="ECO:0000256" key="1">
    <source>
        <dbReference type="ARBA" id="ARBA00009697"/>
    </source>
</evidence>
<dbReference type="FunFam" id="2.30.29.30:FF:000241">
    <property type="entry name" value="Vacuolar protein sorting 36 homolog"/>
    <property type="match status" value="1"/>
</dbReference>
<evidence type="ECO:0000256" key="8">
    <source>
        <dbReference type="ARBA" id="ARBA00030114"/>
    </source>
</evidence>
<keyword evidence="4 9" id="KW-0963">Cytoplasm</keyword>
<dbReference type="Gene3D" id="6.10.140.260">
    <property type="match status" value="1"/>
</dbReference>
<dbReference type="Gene3D" id="2.30.29.30">
    <property type="entry name" value="Pleckstrin-homology domain (PH domain)/Phosphotyrosine-binding domain (PTB)"/>
    <property type="match status" value="1"/>
</dbReference>
<dbReference type="Pfam" id="PF04157">
    <property type="entry name" value="EAP30"/>
    <property type="match status" value="1"/>
</dbReference>
<proteinExistence type="inferred from homology"/>
<accession>A0A8D2M8T2</accession>
<dbReference type="Proteomes" id="UP000694413">
    <property type="component" value="Unassembled WGS sequence"/>
</dbReference>
<dbReference type="Ensembl" id="ENSZALT00000005988.1">
    <property type="protein sequence ID" value="ENSZALP00000003860.1"/>
    <property type="gene ID" value="ENSZALG00000003738.1"/>
</dbReference>
<keyword evidence="5 9" id="KW-0967">Endosome</keyword>
<keyword evidence="7 10" id="KW-0175">Coiled coil</keyword>
<reference evidence="13" key="1">
    <citation type="submission" date="2025-08" db="UniProtKB">
        <authorList>
            <consortium name="Ensembl"/>
        </authorList>
    </citation>
    <scope>IDENTIFICATION</scope>
</reference>
<dbReference type="FunFam" id="1.10.10.10:FF:000203">
    <property type="entry name" value="Vacuolar protein sorting 36 homolog"/>
    <property type="match status" value="1"/>
</dbReference>
<sequence length="498" mass="54586">MGSSRAPRCPGVPVPALPRNAGSDLRLAGSCGAARAAIAAAAQRAFESPGAAPIGPAAALELANGERRRPAAAPRGRTWRPLPAPPLEGVGQPRTVPARPAAAARCGRGRAAMDRFSWTTGLLELGETLVIQQRGVRLSDGEEKVKFDSGVLLLSTHRLIWRDQKNHECCIAVPLSQIVFIEEQAAGIGKSAKIVVHLHPASSNKEPGPFQSSKYSYVKLSFKEHGQIEFYRRLSEEITQRRWESLPTGQAMQVNKDSKAGRIRAVGIVGIERKLEEKRKETDKNISEAFEDLSKLMEKAKEMVELSKSIANKIKEKQGDITEDETIKFKSYLLSMGIANPVTRETYGSGTQYHMQLAKQLAGILQAPLEERGGIMSLTEVYCLVNRARGLELLSPEDLVNACKMLESLKLPLRLRIFDSGVMVIELQSHNEEEMVAAALETVSEKGSLTADEFAKLVGMSVLLAKERLLLAEKMGHLCRDDSVEGLRFYPNLFLTQS</sequence>
<comment type="subcellular location">
    <subcellularLocation>
        <location evidence="9">Cytoplasm</location>
    </subcellularLocation>
    <subcellularLocation>
        <location evidence="9">Endosome</location>
    </subcellularLocation>
</comment>
<dbReference type="InterPro" id="IPR036390">
    <property type="entry name" value="WH_DNA-bd_sf"/>
</dbReference>
<evidence type="ECO:0000256" key="11">
    <source>
        <dbReference type="SAM" id="MobiDB-lite"/>
    </source>
</evidence>
<feature type="region of interest" description="Disordered" evidence="11">
    <location>
        <begin position="1"/>
        <end position="21"/>
    </location>
</feature>
<dbReference type="InterPro" id="IPR040608">
    <property type="entry name" value="Snf8/Vps36"/>
</dbReference>
<dbReference type="Pfam" id="PF11605">
    <property type="entry name" value="Vps36_ESCRT-II"/>
    <property type="match status" value="1"/>
</dbReference>
<organism evidence="13 14">
    <name type="scientific">Zonotrichia albicollis</name>
    <name type="common">White-throated sparrow</name>
    <name type="synonym">Fringilla albicollis</name>
    <dbReference type="NCBI Taxonomy" id="44394"/>
    <lineage>
        <taxon>Eukaryota</taxon>
        <taxon>Metazoa</taxon>
        <taxon>Chordata</taxon>
        <taxon>Craniata</taxon>
        <taxon>Vertebrata</taxon>
        <taxon>Euteleostomi</taxon>
        <taxon>Archelosauria</taxon>
        <taxon>Archosauria</taxon>
        <taxon>Dinosauria</taxon>
        <taxon>Saurischia</taxon>
        <taxon>Theropoda</taxon>
        <taxon>Coelurosauria</taxon>
        <taxon>Aves</taxon>
        <taxon>Neognathae</taxon>
        <taxon>Neoaves</taxon>
        <taxon>Telluraves</taxon>
        <taxon>Australaves</taxon>
        <taxon>Passeriformes</taxon>
        <taxon>Passerellidae</taxon>
        <taxon>Zonotrichia</taxon>
    </lineage>
</organism>
<evidence type="ECO:0000256" key="6">
    <source>
        <dbReference type="ARBA" id="ARBA00022927"/>
    </source>
</evidence>
<evidence type="ECO:0000256" key="7">
    <source>
        <dbReference type="ARBA" id="ARBA00023054"/>
    </source>
</evidence>
<evidence type="ECO:0000256" key="9">
    <source>
        <dbReference type="RuleBase" id="RU367095"/>
    </source>
</evidence>